<evidence type="ECO:0000313" key="10">
    <source>
        <dbReference type="EMBL" id="TRY68266.1"/>
    </source>
</evidence>
<dbReference type="InterPro" id="IPR052192">
    <property type="entry name" value="Insect_Ionotropic_Sensory_Rcpt"/>
</dbReference>
<keyword evidence="7" id="KW-0325">Glycoprotein</keyword>
<evidence type="ECO:0000256" key="3">
    <source>
        <dbReference type="ARBA" id="ARBA00022692"/>
    </source>
</evidence>
<keyword evidence="5 8" id="KW-0472">Membrane</keyword>
<evidence type="ECO:0000256" key="9">
    <source>
        <dbReference type="SAM" id="SignalP"/>
    </source>
</evidence>
<protein>
    <recommendedName>
        <fullName evidence="12">Ionotropic glutamate receptor L-glutamate and glycine-binding domain-containing protein</fullName>
    </recommendedName>
</protein>
<keyword evidence="6" id="KW-0675">Receptor</keyword>
<sequence>MWLTPHQIILFLVLIDSFISVCCAKELNQRFLSETLDHFRKFHPTIGQPCTLVTNARAEDPNTSKIIIDSIPTHLNPSSDHLIHVFCGRVSGSFWNYNVSFWNPRLGFGQSLDFLGACPPSLWNQTLDVGLAGIKPMVIPGEEGTDREIRGTDIRPLQIMAEMYNMELNFVFGDTGYITPGYTNATGYLGEEPELYRNPNSGIDFVLMTFTTFVEPDPLPWFPKWSTGRLVVLYWSLFAFLVVNFYTSNLRTNLIAPAYENRIDTTEDFLESGRELFVHSSGYWMIRLGTEGKLKEVIKMLRDEQWRFYPNERMSQDQLNIWVQERGYVIVAYPEGLMLNYLSIPDYEGLPHQTYSKEIIHTSFNAIRFQKYSPITPHLNRILTAADEFGLYYKFLYEYVPTLAMPGQYIAGQINESELRMEVDMILGPIFILICGGTLGTIAFIFELLIHVFCGRVSGSFWNYNVSFWNPRLGFGQSLDFLGACPPSLWNQTLDVGLAGIKPMVIPGEEGTDREIRGTDIRPLQIMAEMYNMELNFVFGDTGYITPGYTNATGYLGEEPELYRNPNSGIDFVLMTFTTFVEPDPLPWFPKWSTGRLVVLYWSLFAFLVVNFYTSNLRTNLIAPAYENRIDTTEDFLESGRELFVHSSGYWMIRLGTEGKLKEVIKMLRDEQWRFYPNERMSQDQLNIWVQERGYVIVAYPEGLMLNYLSIPDYEGLPHQTYSKEIIHTSFNAIRFQKYSPITPHLNRILTAADEFGLYYKFLYEYVPTLAMPGQYIAGQINESELRMEVDMILGPIFILICGGTLGTIAFIFELVFAARLAKALPIVTVPTK</sequence>
<name>A0A553NS46_TIGCA</name>
<keyword evidence="2" id="KW-1003">Cell membrane</keyword>
<evidence type="ECO:0000256" key="2">
    <source>
        <dbReference type="ARBA" id="ARBA00022475"/>
    </source>
</evidence>
<dbReference type="Gene3D" id="1.10.287.70">
    <property type="match status" value="2"/>
</dbReference>
<feature type="transmembrane region" description="Helical" evidence="8">
    <location>
        <begin position="594"/>
        <end position="613"/>
    </location>
</feature>
<evidence type="ECO:0000313" key="11">
    <source>
        <dbReference type="Proteomes" id="UP000318571"/>
    </source>
</evidence>
<keyword evidence="11" id="KW-1185">Reference proteome</keyword>
<dbReference type="AlphaFoldDB" id="A0A553NS46"/>
<dbReference type="GO" id="GO:0005886">
    <property type="term" value="C:plasma membrane"/>
    <property type="evidence" value="ECO:0007669"/>
    <property type="project" value="UniProtKB-SubCell"/>
</dbReference>
<accession>A0A553NS46</accession>
<proteinExistence type="predicted"/>
<feature type="chain" id="PRO_5022164914" description="Ionotropic glutamate receptor L-glutamate and glycine-binding domain-containing protein" evidence="9">
    <location>
        <begin position="25"/>
        <end position="833"/>
    </location>
</feature>
<organism evidence="10 11">
    <name type="scientific">Tigriopus californicus</name>
    <name type="common">Marine copepod</name>
    <dbReference type="NCBI Taxonomy" id="6832"/>
    <lineage>
        <taxon>Eukaryota</taxon>
        <taxon>Metazoa</taxon>
        <taxon>Ecdysozoa</taxon>
        <taxon>Arthropoda</taxon>
        <taxon>Crustacea</taxon>
        <taxon>Multicrustacea</taxon>
        <taxon>Hexanauplia</taxon>
        <taxon>Copepoda</taxon>
        <taxon>Harpacticoida</taxon>
        <taxon>Harpacticidae</taxon>
        <taxon>Tigriopus</taxon>
    </lineage>
</organism>
<comment type="subcellular location">
    <subcellularLocation>
        <location evidence="1">Cell membrane</location>
        <topology evidence="1">Multi-pass membrane protein</topology>
    </subcellularLocation>
</comment>
<feature type="signal peptide" evidence="9">
    <location>
        <begin position="1"/>
        <end position="24"/>
    </location>
</feature>
<evidence type="ECO:0000256" key="5">
    <source>
        <dbReference type="ARBA" id="ARBA00023136"/>
    </source>
</evidence>
<evidence type="ECO:0000256" key="1">
    <source>
        <dbReference type="ARBA" id="ARBA00004651"/>
    </source>
</evidence>
<feature type="transmembrane region" description="Helical" evidence="8">
    <location>
        <begin position="430"/>
        <end position="453"/>
    </location>
</feature>
<dbReference type="PANTHER" id="PTHR42643:SF24">
    <property type="entry name" value="IONOTROPIC RECEPTOR 60A"/>
    <property type="match status" value="1"/>
</dbReference>
<keyword evidence="3 8" id="KW-0812">Transmembrane</keyword>
<dbReference type="Proteomes" id="UP000318571">
    <property type="component" value="Chromosome 1"/>
</dbReference>
<gene>
    <name evidence="10" type="ORF">TCAL_16494</name>
</gene>
<dbReference type="PANTHER" id="PTHR42643">
    <property type="entry name" value="IONOTROPIC RECEPTOR 20A-RELATED"/>
    <property type="match status" value="1"/>
</dbReference>
<evidence type="ECO:0008006" key="12">
    <source>
        <dbReference type="Google" id="ProtNLM"/>
    </source>
</evidence>
<comment type="caution">
    <text evidence="10">The sequence shown here is derived from an EMBL/GenBank/DDBJ whole genome shotgun (WGS) entry which is preliminary data.</text>
</comment>
<dbReference type="EMBL" id="VCGU01000010">
    <property type="protein sequence ID" value="TRY68266.1"/>
    <property type="molecule type" value="Genomic_DNA"/>
</dbReference>
<reference evidence="10 11" key="1">
    <citation type="journal article" date="2018" name="Nat. Ecol. Evol.">
        <title>Genomic signatures of mitonuclear coevolution across populations of Tigriopus californicus.</title>
        <authorList>
            <person name="Barreto F.S."/>
            <person name="Watson E.T."/>
            <person name="Lima T.G."/>
            <person name="Willett C.S."/>
            <person name="Edmands S."/>
            <person name="Li W."/>
            <person name="Burton R.S."/>
        </authorList>
    </citation>
    <scope>NUCLEOTIDE SEQUENCE [LARGE SCALE GENOMIC DNA]</scope>
    <source>
        <strain evidence="10 11">San Diego</strain>
    </source>
</reference>
<keyword evidence="9" id="KW-0732">Signal</keyword>
<evidence type="ECO:0000256" key="6">
    <source>
        <dbReference type="ARBA" id="ARBA00023170"/>
    </source>
</evidence>
<feature type="transmembrane region" description="Helical" evidence="8">
    <location>
        <begin position="230"/>
        <end position="247"/>
    </location>
</feature>
<evidence type="ECO:0000256" key="8">
    <source>
        <dbReference type="SAM" id="Phobius"/>
    </source>
</evidence>
<feature type="transmembrane region" description="Helical" evidence="8">
    <location>
        <begin position="793"/>
        <end position="813"/>
    </location>
</feature>
<evidence type="ECO:0000256" key="7">
    <source>
        <dbReference type="ARBA" id="ARBA00023180"/>
    </source>
</evidence>
<keyword evidence="4 8" id="KW-1133">Transmembrane helix</keyword>
<evidence type="ECO:0000256" key="4">
    <source>
        <dbReference type="ARBA" id="ARBA00022989"/>
    </source>
</evidence>